<sequence>MIRLVAVVGPSGAGKDLLMAAAAQSAADVRLARRVITRPSAAGSEDFEGVSEDEFAAREARGEFALHWRAHGLGYAIPKAELAGEGVLLFNCSRQMLGAAQAQFPDLAVIHVTAPPEIIAQRLAARGRESGADLAARLARASLAMPEGLELHEVVNDTTPQEGIARFLAALQPLRGARCSK</sequence>
<evidence type="ECO:0000256" key="2">
    <source>
        <dbReference type="ARBA" id="ARBA00005069"/>
    </source>
</evidence>
<comment type="catalytic activity">
    <reaction evidence="1 6">
        <text>alpha-D-ribose 1,5-bisphosphate + ATP = 5-phospho-alpha-D-ribose 1-diphosphate + ADP</text>
        <dbReference type="Rhea" id="RHEA:20109"/>
        <dbReference type="ChEBI" id="CHEBI:30616"/>
        <dbReference type="ChEBI" id="CHEBI:58017"/>
        <dbReference type="ChEBI" id="CHEBI:68688"/>
        <dbReference type="ChEBI" id="CHEBI:456216"/>
        <dbReference type="EC" id="2.7.4.23"/>
    </reaction>
</comment>
<keyword evidence="4 6" id="KW-0547">Nucleotide-binding</keyword>
<feature type="binding site" evidence="6">
    <location>
        <begin position="9"/>
        <end position="16"/>
    </location>
    <ligand>
        <name>ATP</name>
        <dbReference type="ChEBI" id="CHEBI:30616"/>
    </ligand>
</feature>
<dbReference type="Proteomes" id="UP001239680">
    <property type="component" value="Unassembled WGS sequence"/>
</dbReference>
<dbReference type="InterPro" id="IPR027417">
    <property type="entry name" value="P-loop_NTPase"/>
</dbReference>
<evidence type="ECO:0000256" key="3">
    <source>
        <dbReference type="ARBA" id="ARBA00022679"/>
    </source>
</evidence>
<evidence type="ECO:0000313" key="8">
    <source>
        <dbReference type="EMBL" id="MDQ2067766.1"/>
    </source>
</evidence>
<feature type="domain" description="Guanylate kinase/L-type calcium channel beta subunit" evidence="7">
    <location>
        <begin position="1"/>
        <end position="175"/>
    </location>
</feature>
<comment type="similarity">
    <text evidence="6">Belongs to the ribose 1,5-bisphosphokinase family.</text>
</comment>
<dbReference type="SMART" id="SM00072">
    <property type="entry name" value="GuKc"/>
    <property type="match status" value="1"/>
</dbReference>
<dbReference type="EMBL" id="JAVDBT010000016">
    <property type="protein sequence ID" value="MDQ2067766.1"/>
    <property type="molecule type" value="Genomic_DNA"/>
</dbReference>
<dbReference type="NCBIfam" id="TIGR02322">
    <property type="entry name" value="phosphon_PhnN"/>
    <property type="match status" value="1"/>
</dbReference>
<keyword evidence="3 6" id="KW-0808">Transferase</keyword>
<evidence type="ECO:0000259" key="7">
    <source>
        <dbReference type="SMART" id="SM00072"/>
    </source>
</evidence>
<gene>
    <name evidence="6 8" type="primary">phnN</name>
    <name evidence="8" type="ORF">Q9295_15420</name>
</gene>
<reference evidence="8 9" key="1">
    <citation type="submission" date="2023-08" db="EMBL/GenBank/DDBJ databases">
        <title>Characterization of two Paracoccaceae strains isolated from Phycosphere and proposal of Xinfangfangia lacusdiani sp. nov.</title>
        <authorList>
            <person name="Deng Y."/>
            <person name="Zhang Y.Q."/>
        </authorList>
    </citation>
    <scope>NUCLEOTIDE SEQUENCE [LARGE SCALE GENOMIC DNA]</scope>
    <source>
        <strain evidence="8 9">CPCC 101601</strain>
    </source>
</reference>
<evidence type="ECO:0000313" key="9">
    <source>
        <dbReference type="Proteomes" id="UP001239680"/>
    </source>
</evidence>
<dbReference type="InterPro" id="IPR012699">
    <property type="entry name" value="PhnN"/>
</dbReference>
<dbReference type="HAMAP" id="MF_00836">
    <property type="entry name" value="PhnN"/>
    <property type="match status" value="1"/>
</dbReference>
<dbReference type="RefSeq" id="WP_306681476.1">
    <property type="nucleotide sequence ID" value="NZ_JAVDBT010000016.1"/>
</dbReference>
<evidence type="ECO:0000256" key="4">
    <source>
        <dbReference type="ARBA" id="ARBA00022741"/>
    </source>
</evidence>
<evidence type="ECO:0000256" key="5">
    <source>
        <dbReference type="ARBA" id="ARBA00022840"/>
    </source>
</evidence>
<evidence type="ECO:0000256" key="1">
    <source>
        <dbReference type="ARBA" id="ARBA00000373"/>
    </source>
</evidence>
<keyword evidence="5 6" id="KW-0067">ATP-binding</keyword>
<name>A0ABU0W177_9RHOB</name>
<comment type="caution">
    <text evidence="8">The sequence shown here is derived from an EMBL/GenBank/DDBJ whole genome shotgun (WGS) entry which is preliminary data.</text>
</comment>
<comment type="pathway">
    <text evidence="2 6">Metabolic intermediate biosynthesis; 5-phospho-alpha-D-ribose 1-diphosphate biosynthesis; 5-phospho-alpha-D-ribose 1-diphosphate from D-ribose 5-phosphate (route II): step 3/3.</text>
</comment>
<protein>
    <recommendedName>
        <fullName evidence="6">Ribose 1,5-bisphosphate phosphokinase PhnN</fullName>
        <ecNumber evidence="6">2.7.4.23</ecNumber>
    </recommendedName>
    <alternativeName>
        <fullName evidence="6">Ribose 1,5-bisphosphokinase</fullName>
    </alternativeName>
</protein>
<organism evidence="8 9">
    <name type="scientific">Pseudogemmobacter lacusdianii</name>
    <dbReference type="NCBI Taxonomy" id="3069608"/>
    <lineage>
        <taxon>Bacteria</taxon>
        <taxon>Pseudomonadati</taxon>
        <taxon>Pseudomonadota</taxon>
        <taxon>Alphaproteobacteria</taxon>
        <taxon>Rhodobacterales</taxon>
        <taxon>Paracoccaceae</taxon>
        <taxon>Pseudogemmobacter</taxon>
    </lineage>
</organism>
<dbReference type="InterPro" id="IPR008145">
    <property type="entry name" value="GK/Ca_channel_bsu"/>
</dbReference>
<dbReference type="EC" id="2.7.4.23" evidence="6"/>
<dbReference type="SUPFAM" id="SSF52540">
    <property type="entry name" value="P-loop containing nucleoside triphosphate hydrolases"/>
    <property type="match status" value="1"/>
</dbReference>
<keyword evidence="9" id="KW-1185">Reference proteome</keyword>
<comment type="function">
    <text evidence="6">Catalyzes the phosphorylation of ribose 1,5-bisphosphate to 5-phospho-D-ribosyl alpha-1-diphosphate (PRPP).</text>
</comment>
<evidence type="ECO:0000256" key="6">
    <source>
        <dbReference type="HAMAP-Rule" id="MF_00836"/>
    </source>
</evidence>
<accession>A0ABU0W177</accession>
<dbReference type="Gene3D" id="3.40.50.300">
    <property type="entry name" value="P-loop containing nucleotide triphosphate hydrolases"/>
    <property type="match status" value="1"/>
</dbReference>
<proteinExistence type="inferred from homology"/>